<dbReference type="OrthoDB" id="28127at2759"/>
<dbReference type="SMART" id="SM00249">
    <property type="entry name" value="PHD"/>
    <property type="match status" value="1"/>
</dbReference>
<evidence type="ECO:0000256" key="6">
    <source>
        <dbReference type="ARBA" id="ARBA00022771"/>
    </source>
</evidence>
<feature type="region of interest" description="Disordered" evidence="11">
    <location>
        <begin position="583"/>
        <end position="660"/>
    </location>
</feature>
<dbReference type="UniPathway" id="UPA00886"/>
<dbReference type="PANTHER" id="PTHR10782">
    <property type="entry name" value="ZINC FINGER MIZ DOMAIN-CONTAINING PROTEIN"/>
    <property type="match status" value="1"/>
</dbReference>
<dbReference type="SUPFAM" id="SSF68906">
    <property type="entry name" value="SAP domain"/>
    <property type="match status" value="1"/>
</dbReference>
<evidence type="ECO:0000259" key="12">
    <source>
        <dbReference type="PROSITE" id="PS50800"/>
    </source>
</evidence>
<dbReference type="InterPro" id="IPR019786">
    <property type="entry name" value="Zinc_finger_PHD-type_CS"/>
</dbReference>
<proteinExistence type="inferred from homology"/>
<evidence type="ECO:0000259" key="13">
    <source>
        <dbReference type="PROSITE" id="PS51044"/>
    </source>
</evidence>
<dbReference type="eggNOG" id="KOG2169">
    <property type="taxonomic scope" value="Eukaryota"/>
</dbReference>
<keyword evidence="6 10" id="KW-0863">Zinc-finger</keyword>
<dbReference type="PROSITE" id="PS51044">
    <property type="entry name" value="ZF_SP_RING"/>
    <property type="match status" value="1"/>
</dbReference>
<evidence type="ECO:0000256" key="4">
    <source>
        <dbReference type="ARBA" id="ARBA00022679"/>
    </source>
</evidence>
<feature type="region of interest" description="Disordered" evidence="11">
    <location>
        <begin position="677"/>
        <end position="749"/>
    </location>
</feature>
<evidence type="ECO:0000256" key="9">
    <source>
        <dbReference type="ARBA" id="ARBA00023242"/>
    </source>
</evidence>
<evidence type="ECO:0000256" key="10">
    <source>
        <dbReference type="PROSITE-ProRule" id="PRU00452"/>
    </source>
</evidence>
<evidence type="ECO:0000313" key="14">
    <source>
        <dbReference type="EMBL" id="EFN55528.1"/>
    </source>
</evidence>
<evidence type="ECO:0000256" key="11">
    <source>
        <dbReference type="SAM" id="MobiDB-lite"/>
    </source>
</evidence>
<gene>
    <name evidence="14" type="ORF">CHLNCDRAFT_52345</name>
</gene>
<feature type="compositionally biased region" description="Low complexity" evidence="11">
    <location>
        <begin position="122"/>
        <end position="140"/>
    </location>
</feature>
<keyword evidence="4" id="KW-0808">Transferase</keyword>
<evidence type="ECO:0008006" key="16">
    <source>
        <dbReference type="Google" id="ProtNLM"/>
    </source>
</evidence>
<feature type="domain" description="SAP" evidence="12">
    <location>
        <begin position="17"/>
        <end position="51"/>
    </location>
</feature>
<evidence type="ECO:0000256" key="1">
    <source>
        <dbReference type="ARBA" id="ARBA00004123"/>
    </source>
</evidence>
<dbReference type="InterPro" id="IPR011011">
    <property type="entry name" value="Znf_FYVE_PHD"/>
</dbReference>
<dbReference type="STRING" id="554065.E1ZEN9"/>
<dbReference type="InterPro" id="IPR004181">
    <property type="entry name" value="Znf_MIZ"/>
</dbReference>
<comment type="similarity">
    <text evidence="3">Belongs to the PIAS family.</text>
</comment>
<dbReference type="GO" id="GO:0000785">
    <property type="term" value="C:chromatin"/>
    <property type="evidence" value="ECO:0007669"/>
    <property type="project" value="TreeGrafter"/>
</dbReference>
<dbReference type="GO" id="GO:0016925">
    <property type="term" value="P:protein sumoylation"/>
    <property type="evidence" value="ECO:0007669"/>
    <property type="project" value="UniProtKB-UniPathway"/>
</dbReference>
<evidence type="ECO:0000256" key="8">
    <source>
        <dbReference type="ARBA" id="ARBA00022833"/>
    </source>
</evidence>
<dbReference type="PROSITE" id="PS50800">
    <property type="entry name" value="SAP"/>
    <property type="match status" value="1"/>
</dbReference>
<feature type="compositionally biased region" description="Low complexity" evidence="11">
    <location>
        <begin position="583"/>
        <end position="594"/>
    </location>
</feature>
<accession>E1ZEN9</accession>
<comment type="subcellular location">
    <subcellularLocation>
        <location evidence="1">Nucleus</location>
    </subcellularLocation>
</comment>
<dbReference type="Proteomes" id="UP000008141">
    <property type="component" value="Unassembled WGS sequence"/>
</dbReference>
<dbReference type="SUPFAM" id="SSF57903">
    <property type="entry name" value="FYVE/PHD zinc finger"/>
    <property type="match status" value="1"/>
</dbReference>
<protein>
    <recommendedName>
        <fullName evidence="16">SAP domain-containing protein</fullName>
    </recommendedName>
</protein>
<name>E1ZEN9_CHLVA</name>
<dbReference type="GO" id="GO:0005634">
    <property type="term" value="C:nucleus"/>
    <property type="evidence" value="ECO:0007669"/>
    <property type="project" value="UniProtKB-SubCell"/>
</dbReference>
<feature type="domain" description="SP-RING-type" evidence="13">
    <location>
        <begin position="421"/>
        <end position="502"/>
    </location>
</feature>
<dbReference type="AlphaFoldDB" id="E1ZEN9"/>
<feature type="compositionally biased region" description="Low complexity" evidence="11">
    <location>
        <begin position="677"/>
        <end position="729"/>
    </location>
</feature>
<dbReference type="Gene3D" id="3.30.40.10">
    <property type="entry name" value="Zinc/RING finger domain, C3HC4 (zinc finger)"/>
    <property type="match status" value="2"/>
</dbReference>
<dbReference type="PROSITE" id="PS01359">
    <property type="entry name" value="ZF_PHD_1"/>
    <property type="match status" value="1"/>
</dbReference>
<feature type="compositionally biased region" description="Gly residues" evidence="11">
    <location>
        <begin position="595"/>
        <end position="616"/>
    </location>
</feature>
<dbReference type="InterPro" id="IPR001965">
    <property type="entry name" value="Znf_PHD"/>
</dbReference>
<feature type="region of interest" description="Disordered" evidence="11">
    <location>
        <begin position="89"/>
        <end position="140"/>
    </location>
</feature>
<dbReference type="GO" id="GO:0061665">
    <property type="term" value="F:SUMO ligase activity"/>
    <property type="evidence" value="ECO:0007669"/>
    <property type="project" value="TreeGrafter"/>
</dbReference>
<keyword evidence="15" id="KW-1185">Reference proteome</keyword>
<dbReference type="OMA" id="EIVIRCC"/>
<keyword evidence="7" id="KW-0833">Ubl conjugation pathway</keyword>
<dbReference type="InParanoid" id="E1ZEN9"/>
<evidence type="ECO:0000256" key="2">
    <source>
        <dbReference type="ARBA" id="ARBA00004718"/>
    </source>
</evidence>
<keyword evidence="5" id="KW-0479">Metal-binding</keyword>
<evidence type="ECO:0000256" key="3">
    <source>
        <dbReference type="ARBA" id="ARBA00005383"/>
    </source>
</evidence>
<comment type="pathway">
    <text evidence="2">Protein modification; protein sumoylation.</text>
</comment>
<feature type="compositionally biased region" description="Polar residues" evidence="11">
    <location>
        <begin position="92"/>
        <end position="104"/>
    </location>
</feature>
<evidence type="ECO:0000313" key="15">
    <source>
        <dbReference type="Proteomes" id="UP000008141"/>
    </source>
</evidence>
<evidence type="ECO:0000256" key="5">
    <source>
        <dbReference type="ARBA" id="ARBA00022723"/>
    </source>
</evidence>
<reference evidence="14 15" key="1">
    <citation type="journal article" date="2010" name="Plant Cell">
        <title>The Chlorella variabilis NC64A genome reveals adaptation to photosymbiosis, coevolution with viruses, and cryptic sex.</title>
        <authorList>
            <person name="Blanc G."/>
            <person name="Duncan G."/>
            <person name="Agarkova I."/>
            <person name="Borodovsky M."/>
            <person name="Gurnon J."/>
            <person name="Kuo A."/>
            <person name="Lindquist E."/>
            <person name="Lucas S."/>
            <person name="Pangilinan J."/>
            <person name="Polle J."/>
            <person name="Salamov A."/>
            <person name="Terry A."/>
            <person name="Yamada T."/>
            <person name="Dunigan D.D."/>
            <person name="Grigoriev I.V."/>
            <person name="Claverie J.M."/>
            <person name="Van Etten J.L."/>
        </authorList>
    </citation>
    <scope>NUCLEOTIDE SEQUENCE [LARGE SCALE GENOMIC DNA]</scope>
    <source>
        <strain evidence="14 15">NC64A</strain>
    </source>
</reference>
<dbReference type="Pfam" id="PF00628">
    <property type="entry name" value="PHD"/>
    <property type="match status" value="1"/>
</dbReference>
<evidence type="ECO:0000256" key="7">
    <source>
        <dbReference type="ARBA" id="ARBA00022786"/>
    </source>
</evidence>
<dbReference type="InterPro" id="IPR019787">
    <property type="entry name" value="Znf_PHD-finger"/>
</dbReference>
<dbReference type="RefSeq" id="XP_005847630.1">
    <property type="nucleotide sequence ID" value="XM_005847568.1"/>
</dbReference>
<dbReference type="InterPro" id="IPR036361">
    <property type="entry name" value="SAP_dom_sf"/>
</dbReference>
<dbReference type="GeneID" id="17355120"/>
<dbReference type="InterPro" id="IPR003034">
    <property type="entry name" value="SAP_dom"/>
</dbReference>
<organism evidence="15">
    <name type="scientific">Chlorella variabilis</name>
    <name type="common">Green alga</name>
    <dbReference type="NCBI Taxonomy" id="554065"/>
    <lineage>
        <taxon>Eukaryota</taxon>
        <taxon>Viridiplantae</taxon>
        <taxon>Chlorophyta</taxon>
        <taxon>core chlorophytes</taxon>
        <taxon>Trebouxiophyceae</taxon>
        <taxon>Chlorellales</taxon>
        <taxon>Chlorellaceae</taxon>
        <taxon>Chlorella clade</taxon>
        <taxon>Chlorella</taxon>
    </lineage>
</organism>
<dbReference type="PANTHER" id="PTHR10782:SF4">
    <property type="entry name" value="TONALLI, ISOFORM E"/>
    <property type="match status" value="1"/>
</dbReference>
<dbReference type="InterPro" id="IPR013083">
    <property type="entry name" value="Znf_RING/FYVE/PHD"/>
</dbReference>
<sequence>MSHPGGTPATSTVRREVLSFRMVELTQVAERLGLKKTGRKGELQGRILAYFGEALPQSVVGRPEVQPPQQQWRIEHAAKVVHDTYCRMMGLPTNTPSDQSAHSSQQMPGGNAGAGPPPPQQGLPSAQAMQQARATLQQQQQQQQARATLQQQQQQQQAHATLQQQQQQQQAHATLQQQQRQGGAGAGRRPLPVRCICTSVAEQQGRMVMCQGKGCGVWQHTQCLGAGAPQGAAVDAFLCEGCRARLADPFWEATERLLPPAPLKPQLGRPPVVTMSGMQQVQSRDFVFYLHQQQLSAVQRDPENHRLQVGCLLVGDEVAERYHWPKHMDLKINNMPHRPYARSLNAKMGINQRDDVASIGTMVVRGRNTLSLSAPDSGTWVLMMHLARRRTMEQVKALMAAPEGLEEAVARVRRQVAGDDSDDDLLVSHQVVSLKDPMSGQRIQVPARFSGASGLQPFDLDSLLSMAQRSRKWQDPSTLQNSTVEQLQVDTYTQRVLLCLRGLPAITDIEISAGEQAGEGGGRKEAAEWCLTWAGRMAAAAWDPPAAPGRCYGQWRPDGSGREWIDIAADPADVAASLGAAVGAAGTKPEPEAAAGGGEPANGAGAGAAGAAGGSGQAFLVPDSDSEEEGAEEELRSAAAAVRKAPSAALSGQKHKADEPEVIDLLSSDEEEVPLLRRQQAQQQQRQQGQQGQQGPRPGPRAPMQQPQQQPQQQPGGPLRIRLPARVRPPAQPPPPAALPARQPSVDDDAMRGTYDWLHRTTAVQHAQAAVVQRAQAAAAMQQAQQLYGMQHYMQQQYMQQQAGPGGGLAVRPQLPPGYHPQQPWLPGTSFYPAPGATALPGFVPASQMMQMAGGGAAPAQAGAPDSSWQAQGEAARWQAQAAGQARQQAEKQAHLPAGQAHLAADEAHLQDQSALQELGYDAGWSSDADLAALFEDV</sequence>
<feature type="compositionally biased region" description="Low complexity" evidence="11">
    <location>
        <begin position="637"/>
        <end position="651"/>
    </location>
</feature>
<dbReference type="EMBL" id="GL433844">
    <property type="protein sequence ID" value="EFN55528.1"/>
    <property type="molecule type" value="Genomic_DNA"/>
</dbReference>
<keyword evidence="9" id="KW-0539">Nucleus</keyword>
<keyword evidence="8" id="KW-0862">Zinc</keyword>
<dbReference type="GO" id="GO:0008270">
    <property type="term" value="F:zinc ion binding"/>
    <property type="evidence" value="ECO:0007669"/>
    <property type="project" value="UniProtKB-KW"/>
</dbReference>
<dbReference type="KEGG" id="cvr:CHLNCDRAFT_52345"/>